<sequence>MDPTEVLRVLWRQRWYVAPAVLVALVAAAYVFQLAPRSYQSTGTYALVNPNVPSSQELEADPDLAALNGDNPYLRSADTNLVTDALMARLGTESTLRHLEAAGVGTEFAVGPGVGGNGFVVDVTGVGPTPAESIATTAAVGTVLEDELRELQTVHGADDRFLFTPLVLAEPESATEQFSSRLRATIVVLLGGGVLVFGAASLGRYRETSRSGRPRPDRSDRSDRPETGPVPGPATASQAPHVDVLRHGTGSLLGTGAATARRTRGPVGR</sequence>
<name>A0A512DA32_9CELL</name>
<keyword evidence="4" id="KW-1185">Reference proteome</keyword>
<dbReference type="Proteomes" id="UP000321181">
    <property type="component" value="Unassembled WGS sequence"/>
</dbReference>
<evidence type="ECO:0000313" key="3">
    <source>
        <dbReference type="EMBL" id="GEO33329.1"/>
    </source>
</evidence>
<proteinExistence type="predicted"/>
<reference evidence="3 4" key="1">
    <citation type="submission" date="2019-07" db="EMBL/GenBank/DDBJ databases">
        <title>Whole genome shotgun sequence of Cellulomonas aerilata NBRC 106308.</title>
        <authorList>
            <person name="Hosoyama A."/>
            <person name="Uohara A."/>
            <person name="Ohji S."/>
            <person name="Ichikawa N."/>
        </authorList>
    </citation>
    <scope>NUCLEOTIDE SEQUENCE [LARGE SCALE GENOMIC DNA]</scope>
    <source>
        <strain evidence="3 4">NBRC 106308</strain>
    </source>
</reference>
<evidence type="ECO:0000256" key="2">
    <source>
        <dbReference type="SAM" id="Phobius"/>
    </source>
</evidence>
<gene>
    <name evidence="3" type="ORF">CAE01nite_10540</name>
</gene>
<protein>
    <recommendedName>
        <fullName evidence="5">Polysaccharide chain length determinant N-terminal domain-containing protein</fullName>
    </recommendedName>
</protein>
<feature type="region of interest" description="Disordered" evidence="1">
    <location>
        <begin position="205"/>
        <end position="269"/>
    </location>
</feature>
<dbReference type="OrthoDB" id="3379489at2"/>
<feature type="transmembrane region" description="Helical" evidence="2">
    <location>
        <begin position="186"/>
        <end position="205"/>
    </location>
</feature>
<comment type="caution">
    <text evidence="3">The sequence shown here is derived from an EMBL/GenBank/DDBJ whole genome shotgun (WGS) entry which is preliminary data.</text>
</comment>
<feature type="compositionally biased region" description="Basic and acidic residues" evidence="1">
    <location>
        <begin position="205"/>
        <end position="226"/>
    </location>
</feature>
<keyword evidence="2" id="KW-0472">Membrane</keyword>
<evidence type="ECO:0000313" key="4">
    <source>
        <dbReference type="Proteomes" id="UP000321181"/>
    </source>
</evidence>
<dbReference type="EMBL" id="BJYY01000007">
    <property type="protein sequence ID" value="GEO33329.1"/>
    <property type="molecule type" value="Genomic_DNA"/>
</dbReference>
<feature type="compositionally biased region" description="Low complexity" evidence="1">
    <location>
        <begin position="248"/>
        <end position="260"/>
    </location>
</feature>
<dbReference type="AlphaFoldDB" id="A0A512DA32"/>
<feature type="transmembrane region" description="Helical" evidence="2">
    <location>
        <begin position="15"/>
        <end position="32"/>
    </location>
</feature>
<evidence type="ECO:0000256" key="1">
    <source>
        <dbReference type="SAM" id="MobiDB-lite"/>
    </source>
</evidence>
<evidence type="ECO:0008006" key="5">
    <source>
        <dbReference type="Google" id="ProtNLM"/>
    </source>
</evidence>
<organism evidence="3 4">
    <name type="scientific">Cellulomonas aerilata</name>
    <dbReference type="NCBI Taxonomy" id="515326"/>
    <lineage>
        <taxon>Bacteria</taxon>
        <taxon>Bacillati</taxon>
        <taxon>Actinomycetota</taxon>
        <taxon>Actinomycetes</taxon>
        <taxon>Micrococcales</taxon>
        <taxon>Cellulomonadaceae</taxon>
        <taxon>Cellulomonas</taxon>
    </lineage>
</organism>
<accession>A0A512DA32</accession>
<keyword evidence="2" id="KW-0812">Transmembrane</keyword>
<keyword evidence="2" id="KW-1133">Transmembrane helix</keyword>
<dbReference type="RefSeq" id="WP_146901038.1">
    <property type="nucleotide sequence ID" value="NZ_BAAARM010000002.1"/>
</dbReference>